<reference evidence="2" key="1">
    <citation type="submission" date="2014-12" db="EMBL/GenBank/DDBJ databases">
        <title>Insight into the proteome of Arion vulgaris.</title>
        <authorList>
            <person name="Aradska J."/>
            <person name="Bulat T."/>
            <person name="Smidak R."/>
            <person name="Sarate P."/>
            <person name="Gangsoo J."/>
            <person name="Sialana F."/>
            <person name="Bilban M."/>
            <person name="Lubec G."/>
        </authorList>
    </citation>
    <scope>NUCLEOTIDE SEQUENCE</scope>
    <source>
        <tissue evidence="2">Skin</tissue>
    </source>
</reference>
<protein>
    <submittedName>
        <fullName evidence="2">Uncharacterized protein</fullName>
    </submittedName>
</protein>
<proteinExistence type="predicted"/>
<keyword evidence="1" id="KW-0812">Transmembrane</keyword>
<dbReference type="EMBL" id="HACG01024062">
    <property type="protein sequence ID" value="CEK70927.1"/>
    <property type="molecule type" value="Transcribed_RNA"/>
</dbReference>
<sequence>MIPQTAAVYIVIMIEVVALMEHYYNLSVQEIKMFYGCVSDYPKCTISSSTVLRNV</sequence>
<dbReference type="AlphaFoldDB" id="A0A0B6ZRH0"/>
<evidence type="ECO:0000313" key="2">
    <source>
        <dbReference type="EMBL" id="CEK70927.1"/>
    </source>
</evidence>
<organism evidence="2">
    <name type="scientific">Arion vulgaris</name>
    <dbReference type="NCBI Taxonomy" id="1028688"/>
    <lineage>
        <taxon>Eukaryota</taxon>
        <taxon>Metazoa</taxon>
        <taxon>Spiralia</taxon>
        <taxon>Lophotrochozoa</taxon>
        <taxon>Mollusca</taxon>
        <taxon>Gastropoda</taxon>
        <taxon>Heterobranchia</taxon>
        <taxon>Euthyneura</taxon>
        <taxon>Panpulmonata</taxon>
        <taxon>Eupulmonata</taxon>
        <taxon>Stylommatophora</taxon>
        <taxon>Helicina</taxon>
        <taxon>Arionoidea</taxon>
        <taxon>Arionidae</taxon>
        <taxon>Arion</taxon>
    </lineage>
</organism>
<feature type="transmembrane region" description="Helical" evidence="1">
    <location>
        <begin position="6"/>
        <end position="24"/>
    </location>
</feature>
<accession>A0A0B6ZRH0</accession>
<gene>
    <name evidence="2" type="primary">ORF76205</name>
</gene>
<keyword evidence="1" id="KW-0472">Membrane</keyword>
<keyword evidence="1" id="KW-1133">Transmembrane helix</keyword>
<evidence type="ECO:0000256" key="1">
    <source>
        <dbReference type="SAM" id="Phobius"/>
    </source>
</evidence>
<name>A0A0B6ZRH0_9EUPU</name>